<dbReference type="Gene3D" id="3.40.960.10">
    <property type="entry name" value="VSR Endonuclease"/>
    <property type="match status" value="1"/>
</dbReference>
<keyword evidence="3" id="KW-1185">Reference proteome</keyword>
<name>A0A5N0TM58_9MICO</name>
<comment type="caution">
    <text evidence="2">The sequence shown here is derived from an EMBL/GenBank/DDBJ whole genome shotgun (WGS) entry which is preliminary data.</text>
</comment>
<accession>A0A5N0TM58</accession>
<reference evidence="3" key="1">
    <citation type="submission" date="2019-09" db="EMBL/GenBank/DDBJ databases">
        <title>Mumia zhuanghuii sp. nov. isolated from the intestinal contents of plateau pika (Ochotona curzoniae) in the Qinghai-Tibet plateau of China.</title>
        <authorList>
            <person name="Tian Z."/>
        </authorList>
    </citation>
    <scope>NUCLEOTIDE SEQUENCE [LARGE SCALE GENOMIC DNA]</scope>
    <source>
        <strain evidence="3">L-033</strain>
    </source>
</reference>
<feature type="domain" description="AbiEi antitoxin N-terminal" evidence="1">
    <location>
        <begin position="10"/>
        <end position="44"/>
    </location>
</feature>
<evidence type="ECO:0000259" key="1">
    <source>
        <dbReference type="Pfam" id="PF13338"/>
    </source>
</evidence>
<gene>
    <name evidence="2" type="ORF">F6B40_02510</name>
</gene>
<evidence type="ECO:0000313" key="2">
    <source>
        <dbReference type="EMBL" id="KAA9135414.1"/>
    </source>
</evidence>
<dbReference type="Pfam" id="PF13338">
    <property type="entry name" value="AbiEi_4"/>
    <property type="match status" value="1"/>
</dbReference>
<dbReference type="Proteomes" id="UP000326838">
    <property type="component" value="Unassembled WGS sequence"/>
</dbReference>
<organism evidence="2 3">
    <name type="scientific">Microbacterium caowuchunii</name>
    <dbReference type="NCBI Taxonomy" id="2614638"/>
    <lineage>
        <taxon>Bacteria</taxon>
        <taxon>Bacillati</taxon>
        <taxon>Actinomycetota</taxon>
        <taxon>Actinomycetes</taxon>
        <taxon>Micrococcales</taxon>
        <taxon>Microbacteriaceae</taxon>
        <taxon>Microbacterium</taxon>
    </lineage>
</organism>
<dbReference type="AlphaFoldDB" id="A0A5N0TM58"/>
<dbReference type="EMBL" id="VYUY01000005">
    <property type="protein sequence ID" value="KAA9135414.1"/>
    <property type="molecule type" value="Genomic_DNA"/>
</dbReference>
<evidence type="ECO:0000313" key="3">
    <source>
        <dbReference type="Proteomes" id="UP000326838"/>
    </source>
</evidence>
<proteinExistence type="predicted"/>
<sequence length="284" mass="31197">MMGATEPAEFVTFAELRAAGMGRAALERMLRAGVLVRVRRGRYASGAMCDELLAAARLGGRLDCVSLLRLLGVFVHGAHGLHLQFDRVASRLPQRGDGVRAHWRVSGSAFGDLCVDITEALAQACRCVGPRLAVATLDSAWHLGVVDESGIAEVFARLPVQYRAVRRLLDPRSESGPETIVRLMLRQLGCRVEVQARIPGVGRVDLLVDGWLIVECDSRAFHSDWQQHREDRRRDAAAATHGYVTIRPIAEDILFHPEIVRAALAGLLHGRSARPRRRVVAGSR</sequence>
<protein>
    <recommendedName>
        <fullName evidence="1">AbiEi antitoxin N-terminal domain-containing protein</fullName>
    </recommendedName>
</protein>
<dbReference type="InterPro" id="IPR025159">
    <property type="entry name" value="AbiEi_N"/>
</dbReference>